<accession>A0A841C7L4</accession>
<dbReference type="EMBL" id="JACHHV010000005">
    <property type="protein sequence ID" value="MBB5887582.1"/>
    <property type="molecule type" value="Genomic_DNA"/>
</dbReference>
<dbReference type="RefSeq" id="WP_183538909.1">
    <property type="nucleotide sequence ID" value="NZ_JACHHV010000005.1"/>
</dbReference>
<name>A0A841C7L4_9LACT</name>
<evidence type="ECO:0008006" key="3">
    <source>
        <dbReference type="Google" id="ProtNLM"/>
    </source>
</evidence>
<keyword evidence="2" id="KW-1185">Reference proteome</keyword>
<comment type="caution">
    <text evidence="1">The sequence shown here is derived from an EMBL/GenBank/DDBJ whole genome shotgun (WGS) entry which is preliminary data.</text>
</comment>
<protein>
    <recommendedName>
        <fullName evidence="3">DUF4238 domain-containing protein</fullName>
    </recommendedName>
</protein>
<dbReference type="Proteomes" id="UP000562464">
    <property type="component" value="Unassembled WGS sequence"/>
</dbReference>
<dbReference type="AlphaFoldDB" id="A0A841C7L4"/>
<evidence type="ECO:0000313" key="2">
    <source>
        <dbReference type="Proteomes" id="UP000562464"/>
    </source>
</evidence>
<evidence type="ECO:0000313" key="1">
    <source>
        <dbReference type="EMBL" id="MBB5887582.1"/>
    </source>
</evidence>
<proteinExistence type="predicted"/>
<sequence length="375" mass="43471">MTDGRINSDCGWKMSEIKRNRHHYVPKFYLRNFSSSSKSIGTFAVEEDVYIEDASIRTMGQAQNLYGKTNEVEEELGKIETKSGEIIKEIIRSKKLPLKGSKEYLQLIYFIVISDLRTLKMNEIATEQQRRFKNAVIDGVKGDLTKISDEVKKIIDYDEKENSLILLSTASTLQKCLFDLELCLINNNSRNREFITTDSPIIKDNILAKGLNGKSSGLGFGCLGLEIYFPLSPRLCLFLYDSRVYDIGSKNKEYYIKNDKIIDKMNKYFYLNSSSNIYFSKKVTESYLRKNVVRRNKISKRELLDNSFKQFVNSKGEDSLYEFQFDILKEKLNLPFIKLTKYALHVPPNTTAGFYERDDIKLVRLFSNQFGKLQI</sequence>
<organism evidence="1 2">
    <name type="scientific">Lactovum miscens</name>
    <dbReference type="NCBI Taxonomy" id="190387"/>
    <lineage>
        <taxon>Bacteria</taxon>
        <taxon>Bacillati</taxon>
        <taxon>Bacillota</taxon>
        <taxon>Bacilli</taxon>
        <taxon>Lactobacillales</taxon>
        <taxon>Streptococcaceae</taxon>
        <taxon>Lactovum</taxon>
    </lineage>
</organism>
<dbReference type="Pfam" id="PF14022">
    <property type="entry name" value="DUF4238"/>
    <property type="match status" value="1"/>
</dbReference>
<gene>
    <name evidence="1" type="ORF">HNQ37_000454</name>
</gene>
<reference evidence="1 2" key="1">
    <citation type="submission" date="2020-08" db="EMBL/GenBank/DDBJ databases">
        <title>Genomic Encyclopedia of Type Strains, Phase IV (KMG-IV): sequencing the most valuable type-strain genomes for metagenomic binning, comparative biology and taxonomic classification.</title>
        <authorList>
            <person name="Goeker M."/>
        </authorList>
    </citation>
    <scope>NUCLEOTIDE SEQUENCE [LARGE SCALE GENOMIC DNA]</scope>
    <source>
        <strain evidence="1 2">DSM 14925</strain>
    </source>
</reference>
<dbReference type="InterPro" id="IPR025332">
    <property type="entry name" value="DUF4238"/>
</dbReference>